<name>A0A915ABT7_PARUN</name>
<proteinExistence type="predicted"/>
<feature type="region of interest" description="Disordered" evidence="1">
    <location>
        <begin position="227"/>
        <end position="303"/>
    </location>
</feature>
<dbReference type="AlphaFoldDB" id="A0A915ABT7"/>
<evidence type="ECO:0000313" key="3">
    <source>
        <dbReference type="WBParaSite" id="PgR002_g233_t01"/>
    </source>
</evidence>
<dbReference type="WBParaSite" id="PgR002_g233_t01">
    <property type="protein sequence ID" value="PgR002_g233_t01"/>
    <property type="gene ID" value="PgR002_g233"/>
</dbReference>
<organism evidence="2 3">
    <name type="scientific">Parascaris univalens</name>
    <name type="common">Nematode worm</name>
    <dbReference type="NCBI Taxonomy" id="6257"/>
    <lineage>
        <taxon>Eukaryota</taxon>
        <taxon>Metazoa</taxon>
        <taxon>Ecdysozoa</taxon>
        <taxon>Nematoda</taxon>
        <taxon>Chromadorea</taxon>
        <taxon>Rhabditida</taxon>
        <taxon>Spirurina</taxon>
        <taxon>Ascaridomorpha</taxon>
        <taxon>Ascaridoidea</taxon>
        <taxon>Ascarididae</taxon>
        <taxon>Parascaris</taxon>
    </lineage>
</organism>
<evidence type="ECO:0000256" key="1">
    <source>
        <dbReference type="SAM" id="MobiDB-lite"/>
    </source>
</evidence>
<evidence type="ECO:0000313" key="2">
    <source>
        <dbReference type="Proteomes" id="UP000887569"/>
    </source>
</evidence>
<feature type="compositionally biased region" description="Polar residues" evidence="1">
    <location>
        <begin position="15"/>
        <end position="33"/>
    </location>
</feature>
<feature type="compositionally biased region" description="Polar residues" evidence="1">
    <location>
        <begin position="230"/>
        <end position="243"/>
    </location>
</feature>
<dbReference type="Proteomes" id="UP000887569">
    <property type="component" value="Unplaced"/>
</dbReference>
<sequence length="303" mass="33984">HCILLQRSEEEGSDMNASRSDGSQRTLAESASQQSPCLNLANQQYTSVDNTMLRRAIQNALRNYYAAHIVRPARMSICIDYTDGAPACSNLTPFLRYRNPSVVLKMTADEDVRRTQSLSEQEKEKTRDELLEWIKENCAVSNELINDRNEYPLKKAKIRALSSATPKAVIELASGAKQVATVIELAALRELKRKEGDGRMDEKNEAFDKNWKRMVDEDRRQLYSDVRSFSPLSQNDKQDTSIAPGTPISPLKELETKDVGTLTDFDEDKDLGEPSGMIDFEPASNNGHINKAVQARGKTDTDP</sequence>
<accession>A0A915ABT7</accession>
<feature type="region of interest" description="Disordered" evidence="1">
    <location>
        <begin position="7"/>
        <end position="33"/>
    </location>
</feature>
<keyword evidence="2" id="KW-1185">Reference proteome</keyword>
<protein>
    <submittedName>
        <fullName evidence="3">Uncharacterized protein</fullName>
    </submittedName>
</protein>
<reference evidence="3" key="1">
    <citation type="submission" date="2022-11" db="UniProtKB">
        <authorList>
            <consortium name="WormBaseParasite"/>
        </authorList>
    </citation>
    <scope>IDENTIFICATION</scope>
</reference>